<sequence>MRAKIKHAVYATTTAAALTFGSLAISPGTATASEVRPQACDVFTFYTVNPYGKTKFKSRGPVVGKYNSSASSSWLNMSVKTTKSRSTTWVGEAGGSLDWGIVKIEAKTSYEVSKKVSSGVTVTNRMRVDAKKRGFTQPGVLYRKFEIEKHRQNGNCSTTSLKSWYMNGIVAKLHFAECQTKRPSCKPKP</sequence>
<accession>A0ABV3LZA9</accession>
<feature type="chain" id="PRO_5045060443" description="Secreted protein" evidence="1">
    <location>
        <begin position="33"/>
        <end position="189"/>
    </location>
</feature>
<dbReference type="EMBL" id="JBEYRS010000009">
    <property type="protein sequence ID" value="MEW2364777.1"/>
    <property type="molecule type" value="Genomic_DNA"/>
</dbReference>
<keyword evidence="1" id="KW-0732">Signal</keyword>
<keyword evidence="3" id="KW-1185">Reference proteome</keyword>
<dbReference type="Proteomes" id="UP001553843">
    <property type="component" value="Unassembled WGS sequence"/>
</dbReference>
<organism evidence="2 3">
    <name type="scientific">Streptomyces huasconensis</name>
    <dbReference type="NCBI Taxonomy" id="1854574"/>
    <lineage>
        <taxon>Bacteria</taxon>
        <taxon>Bacillati</taxon>
        <taxon>Actinomycetota</taxon>
        <taxon>Actinomycetes</taxon>
        <taxon>Kitasatosporales</taxon>
        <taxon>Streptomycetaceae</taxon>
        <taxon>Streptomyces</taxon>
    </lineage>
</organism>
<proteinExistence type="predicted"/>
<name>A0ABV3LZA9_9ACTN</name>
<protein>
    <recommendedName>
        <fullName evidence="4">Secreted protein</fullName>
    </recommendedName>
</protein>
<gene>
    <name evidence="2" type="ORF">AB0887_22890</name>
</gene>
<evidence type="ECO:0000313" key="2">
    <source>
        <dbReference type="EMBL" id="MEW2364777.1"/>
    </source>
</evidence>
<reference evidence="2 3" key="1">
    <citation type="submission" date="2024-06" db="EMBL/GenBank/DDBJ databases">
        <title>The Natural Products Discovery Center: Release of the First 8490 Sequenced Strains for Exploring Actinobacteria Biosynthetic Diversity.</title>
        <authorList>
            <person name="Kalkreuter E."/>
            <person name="Kautsar S.A."/>
            <person name="Yang D."/>
            <person name="Bader C.D."/>
            <person name="Teijaro C.N."/>
            <person name="Fluegel L."/>
            <person name="Davis C.M."/>
            <person name="Simpson J.R."/>
            <person name="Lauterbach L."/>
            <person name="Steele A.D."/>
            <person name="Gui C."/>
            <person name="Meng S."/>
            <person name="Li G."/>
            <person name="Viehrig K."/>
            <person name="Ye F."/>
            <person name="Su P."/>
            <person name="Kiefer A.F."/>
            <person name="Nichols A."/>
            <person name="Cepeda A.J."/>
            <person name="Yan W."/>
            <person name="Fan B."/>
            <person name="Jiang Y."/>
            <person name="Adhikari A."/>
            <person name="Zheng C.-J."/>
            <person name="Schuster L."/>
            <person name="Cowan T.M."/>
            <person name="Smanski M.J."/>
            <person name="Chevrette M.G."/>
            <person name="De Carvalho L.P.S."/>
            <person name="Shen B."/>
        </authorList>
    </citation>
    <scope>NUCLEOTIDE SEQUENCE [LARGE SCALE GENOMIC DNA]</scope>
    <source>
        <strain evidence="2 3">NPDC047833</strain>
    </source>
</reference>
<evidence type="ECO:0000256" key="1">
    <source>
        <dbReference type="SAM" id="SignalP"/>
    </source>
</evidence>
<evidence type="ECO:0008006" key="4">
    <source>
        <dbReference type="Google" id="ProtNLM"/>
    </source>
</evidence>
<comment type="caution">
    <text evidence="2">The sequence shown here is derived from an EMBL/GenBank/DDBJ whole genome shotgun (WGS) entry which is preliminary data.</text>
</comment>
<dbReference type="RefSeq" id="WP_359781440.1">
    <property type="nucleotide sequence ID" value="NZ_JBEYRR010000009.1"/>
</dbReference>
<evidence type="ECO:0000313" key="3">
    <source>
        <dbReference type="Proteomes" id="UP001553843"/>
    </source>
</evidence>
<feature type="signal peptide" evidence="1">
    <location>
        <begin position="1"/>
        <end position="32"/>
    </location>
</feature>